<comment type="similarity">
    <text evidence="1">Belongs to the RutC family.</text>
</comment>
<protein>
    <submittedName>
        <fullName evidence="2">2-iminobutanoate/2-iminopropanoate deaminase</fullName>
        <ecNumber evidence="2">3.5.99.10</ecNumber>
    </submittedName>
</protein>
<dbReference type="CDD" id="cd00448">
    <property type="entry name" value="YjgF_YER057c_UK114_family"/>
    <property type="match status" value="1"/>
</dbReference>
<dbReference type="InterPro" id="IPR006175">
    <property type="entry name" value="YjgF/YER057c/UK114"/>
</dbReference>
<keyword evidence="2" id="KW-0378">Hydrolase</keyword>
<evidence type="ECO:0000313" key="2">
    <source>
        <dbReference type="EMBL" id="UYP45209.1"/>
    </source>
</evidence>
<name>A0ABY6HRW3_9ARCH</name>
<dbReference type="PROSITE" id="PS01094">
    <property type="entry name" value="UPF0076"/>
    <property type="match status" value="1"/>
</dbReference>
<dbReference type="Pfam" id="PF01042">
    <property type="entry name" value="Ribonuc_L-PSP"/>
    <property type="match status" value="1"/>
</dbReference>
<accession>A0ABY6HRW3</accession>
<reference evidence="2" key="1">
    <citation type="submission" date="2022-09" db="EMBL/GenBank/DDBJ databases">
        <title>Actin cytoskeleton and complex cell architecture in an #Asgard archaeon.</title>
        <authorList>
            <person name="Ponce Toledo R.I."/>
            <person name="Schleper C."/>
            <person name="Rodrigues Oliveira T."/>
            <person name="Wollweber F."/>
            <person name="Xu J."/>
            <person name="Rittmann S."/>
            <person name="Klingl A."/>
            <person name="Pilhofer M."/>
        </authorList>
    </citation>
    <scope>NUCLEOTIDE SEQUENCE</scope>
    <source>
        <strain evidence="2">B-35</strain>
    </source>
</reference>
<dbReference type="PANTHER" id="PTHR11803">
    <property type="entry name" value="2-IMINOBUTANOATE/2-IMINOPROPANOATE DEAMINASE RIDA"/>
    <property type="match status" value="1"/>
</dbReference>
<dbReference type="PANTHER" id="PTHR11803:SF58">
    <property type="entry name" value="PROTEIN HMF1-RELATED"/>
    <property type="match status" value="1"/>
</dbReference>
<organism evidence="2 3">
    <name type="scientific">Candidatus Lokiarchaeum ossiferum</name>
    <dbReference type="NCBI Taxonomy" id="2951803"/>
    <lineage>
        <taxon>Archaea</taxon>
        <taxon>Promethearchaeati</taxon>
        <taxon>Promethearchaeota</taxon>
        <taxon>Promethearchaeia</taxon>
        <taxon>Promethearchaeales</taxon>
        <taxon>Promethearchaeaceae</taxon>
        <taxon>Candidatus Lokiarchaeum</taxon>
    </lineage>
</organism>
<dbReference type="Proteomes" id="UP001208689">
    <property type="component" value="Chromosome"/>
</dbReference>
<dbReference type="SUPFAM" id="SSF55298">
    <property type="entry name" value="YjgF-like"/>
    <property type="match status" value="1"/>
</dbReference>
<dbReference type="EC" id="3.5.99.10" evidence="2"/>
<dbReference type="EMBL" id="CP104013">
    <property type="protein sequence ID" value="UYP45209.1"/>
    <property type="molecule type" value="Genomic_DNA"/>
</dbReference>
<gene>
    <name evidence="2" type="ORF">NEF87_001494</name>
</gene>
<proteinExistence type="inferred from homology"/>
<evidence type="ECO:0000256" key="1">
    <source>
        <dbReference type="ARBA" id="ARBA00010552"/>
    </source>
</evidence>
<sequence length="124" mass="13500">MTEKEAIMGGAPFSAGMKAGNTIYVSGQVPIEDGKTPVDVGEQTRICLDKIKGILEKGNAKLTDIVKITVFLTDIADFGVFNEAYKKYFINHGIETNFPARAAMAISALVKPEWKVEIDCFAII</sequence>
<dbReference type="GO" id="GO:0120241">
    <property type="term" value="F:2-iminobutanoate/2-iminopropanoate deaminase"/>
    <property type="evidence" value="ECO:0007669"/>
    <property type="project" value="UniProtKB-EC"/>
</dbReference>
<dbReference type="Gene3D" id="3.30.1330.40">
    <property type="entry name" value="RutC-like"/>
    <property type="match status" value="1"/>
</dbReference>
<keyword evidence="3" id="KW-1185">Reference proteome</keyword>
<dbReference type="InterPro" id="IPR035959">
    <property type="entry name" value="RutC-like_sf"/>
</dbReference>
<dbReference type="InterPro" id="IPR019897">
    <property type="entry name" value="RidA_CS"/>
</dbReference>
<evidence type="ECO:0000313" key="3">
    <source>
        <dbReference type="Proteomes" id="UP001208689"/>
    </source>
</evidence>